<gene>
    <name evidence="1" type="ORF">LMANV2_330050</name>
</gene>
<dbReference type="EMBL" id="OEJX01000027">
    <property type="protein sequence ID" value="SOR61698.1"/>
    <property type="molecule type" value="Genomic_DNA"/>
</dbReference>
<sequence length="45" mass="5490">MSFHIYFFTKKLTYDKTNFLHKIHINKILYIPKKPKNTLELVPKP</sequence>
<protein>
    <submittedName>
        <fullName evidence="1">Uncharacterized protein</fullName>
    </submittedName>
</protein>
<organism evidence="1 2">
    <name type="scientific">Leptospira interrogans serovar Manilae</name>
    <dbReference type="NCBI Taxonomy" id="214675"/>
    <lineage>
        <taxon>Bacteria</taxon>
        <taxon>Pseudomonadati</taxon>
        <taxon>Spirochaetota</taxon>
        <taxon>Spirochaetia</taxon>
        <taxon>Leptospirales</taxon>
        <taxon>Leptospiraceae</taxon>
        <taxon>Leptospira</taxon>
    </lineage>
</organism>
<accession>A0AAQ1P0P4</accession>
<evidence type="ECO:0000313" key="2">
    <source>
        <dbReference type="Proteomes" id="UP000234460"/>
    </source>
</evidence>
<comment type="caution">
    <text evidence="1">The sequence shown here is derived from an EMBL/GenBank/DDBJ whole genome shotgun (WGS) entry which is preliminary data.</text>
</comment>
<dbReference type="Proteomes" id="UP000234460">
    <property type="component" value="Chromosome LMANV2"/>
</dbReference>
<proteinExistence type="predicted"/>
<evidence type="ECO:0000313" key="1">
    <source>
        <dbReference type="EMBL" id="SOR61698.1"/>
    </source>
</evidence>
<reference evidence="1 2" key="1">
    <citation type="submission" date="2017-11" db="EMBL/GenBank/DDBJ databases">
        <authorList>
            <person name="Lechat P."/>
        </authorList>
    </citation>
    <scope>NUCLEOTIDE SEQUENCE [LARGE SCALE GENOMIC DNA]</scope>
    <source>
        <strain evidence="1">L495</strain>
    </source>
</reference>
<name>A0AAQ1P0P4_LEPIR</name>
<dbReference type="AlphaFoldDB" id="A0AAQ1P0P4"/>